<evidence type="ECO:0000313" key="5">
    <source>
        <dbReference type="Proteomes" id="UP000199071"/>
    </source>
</evidence>
<evidence type="ECO:0000313" key="4">
    <source>
        <dbReference type="EMBL" id="SDB36908.1"/>
    </source>
</evidence>
<gene>
    <name evidence="4" type="ORF">SAMN02982931_02808</name>
</gene>
<comment type="similarity">
    <text evidence="2">Belongs to the NAD(P)-dependent epimerase/dehydratase family.</text>
</comment>
<comment type="pathway">
    <text evidence="1">Bacterial outer membrane biogenesis; LPS O-antigen biosynthesis.</text>
</comment>
<dbReference type="STRING" id="665467.SAMN02982931_02808"/>
<dbReference type="Pfam" id="PF01370">
    <property type="entry name" value="Epimerase"/>
    <property type="match status" value="1"/>
</dbReference>
<dbReference type="InterPro" id="IPR001509">
    <property type="entry name" value="Epimerase_deHydtase"/>
</dbReference>
<evidence type="ECO:0000256" key="2">
    <source>
        <dbReference type="ARBA" id="ARBA00007637"/>
    </source>
</evidence>
<dbReference type="PANTHER" id="PTHR43000">
    <property type="entry name" value="DTDP-D-GLUCOSE 4,6-DEHYDRATASE-RELATED"/>
    <property type="match status" value="1"/>
</dbReference>
<dbReference type="EMBL" id="FMXQ01000005">
    <property type="protein sequence ID" value="SDB36908.1"/>
    <property type="molecule type" value="Genomic_DNA"/>
</dbReference>
<reference evidence="4 5" key="1">
    <citation type="submission" date="2016-10" db="EMBL/GenBank/DDBJ databases">
        <authorList>
            <person name="de Groot N.N."/>
        </authorList>
    </citation>
    <scope>NUCLEOTIDE SEQUENCE [LARGE SCALE GENOMIC DNA]</scope>
    <source>
        <strain evidence="4 5">ATCC 35022</strain>
    </source>
</reference>
<sequence length="312" mass="34320">MKILITGDKGFVASKLKQRLARDGYAIEGFDRVDGKDLADLAILEKSIRAADVVFHIAAQADLTVMAESVDAGRVGVRDIVNATDNVAYLCATNKKWLIFASTACVYGNAKSPPHSEDQSLPMPPELYACAKYAAEMIIRGYGLNYRMPWTALRLGTTYGPGMRPALGVHVFLEQAMNGHPITVHGDGTHDRALIYVEDIVDGMVACLEDPVSAQCEVFNLTARQSISALRMAEDIKRIAGSSSPIIFVEQRKNQILQEAFSTSKAERMLGWRAVTTWHEGLTRTYEWMKKDIQARLQGSSALGHCKKMPLG</sequence>
<keyword evidence="5" id="KW-1185">Reference proteome</keyword>
<dbReference type="SUPFAM" id="SSF51735">
    <property type="entry name" value="NAD(P)-binding Rossmann-fold domains"/>
    <property type="match status" value="1"/>
</dbReference>
<evidence type="ECO:0000259" key="3">
    <source>
        <dbReference type="Pfam" id="PF01370"/>
    </source>
</evidence>
<name>A0A1G6CVK8_9HYPH</name>
<protein>
    <submittedName>
        <fullName evidence="4">UDP-glucose 4-epimerase</fullName>
    </submittedName>
</protein>
<proteinExistence type="inferred from homology"/>
<dbReference type="Gene3D" id="3.40.50.720">
    <property type="entry name" value="NAD(P)-binding Rossmann-like Domain"/>
    <property type="match status" value="1"/>
</dbReference>
<dbReference type="AlphaFoldDB" id="A0A1G6CVK8"/>
<organism evidence="4 5">
    <name type="scientific">Bauldia litoralis</name>
    <dbReference type="NCBI Taxonomy" id="665467"/>
    <lineage>
        <taxon>Bacteria</taxon>
        <taxon>Pseudomonadati</taxon>
        <taxon>Pseudomonadota</taxon>
        <taxon>Alphaproteobacteria</taxon>
        <taxon>Hyphomicrobiales</taxon>
        <taxon>Kaistiaceae</taxon>
        <taxon>Bauldia</taxon>
    </lineage>
</organism>
<accession>A0A1G6CVK8</accession>
<evidence type="ECO:0000256" key="1">
    <source>
        <dbReference type="ARBA" id="ARBA00005125"/>
    </source>
</evidence>
<feature type="domain" description="NAD-dependent epimerase/dehydratase" evidence="3">
    <location>
        <begin position="3"/>
        <end position="221"/>
    </location>
</feature>
<dbReference type="InterPro" id="IPR036291">
    <property type="entry name" value="NAD(P)-bd_dom_sf"/>
</dbReference>
<dbReference type="RefSeq" id="WP_175478433.1">
    <property type="nucleotide sequence ID" value="NZ_FMXQ01000005.1"/>
</dbReference>
<dbReference type="Proteomes" id="UP000199071">
    <property type="component" value="Unassembled WGS sequence"/>
</dbReference>